<evidence type="ECO:0000313" key="2">
    <source>
        <dbReference type="EMBL" id="TNJ63210.1"/>
    </source>
</evidence>
<dbReference type="RefSeq" id="WP_139605264.1">
    <property type="nucleotide sequence ID" value="NZ_VDCQ01000046.1"/>
</dbReference>
<comment type="caution">
    <text evidence="2">The sequence shown here is derived from an EMBL/GenBank/DDBJ whole genome shotgun (WGS) entry which is preliminary data.</text>
</comment>
<dbReference type="PANTHER" id="PTHR43649:SF17">
    <property type="entry name" value="ABC TRANSPORTER SOLUTE BINDING PROTEIN-SUGAR TRANSPORT"/>
    <property type="match status" value="1"/>
</dbReference>
<dbReference type="InterPro" id="IPR006059">
    <property type="entry name" value="SBP"/>
</dbReference>
<dbReference type="SUPFAM" id="SSF53850">
    <property type="entry name" value="Periplasmic binding protein-like II"/>
    <property type="match status" value="1"/>
</dbReference>
<keyword evidence="1" id="KW-0732">Signal</keyword>
<dbReference type="Gene3D" id="3.40.190.10">
    <property type="entry name" value="Periplasmic binding protein-like II"/>
    <property type="match status" value="1"/>
</dbReference>
<dbReference type="EMBL" id="VDCQ01000046">
    <property type="protein sequence ID" value="TNJ63210.1"/>
    <property type="molecule type" value="Genomic_DNA"/>
</dbReference>
<reference evidence="2 3" key="1">
    <citation type="submission" date="2019-05" db="EMBL/GenBank/DDBJ databases">
        <title>We sequenced the genome of Paenibacillus hemerocallicola KCTC 33185 for further insight into its adaptation and study the phylogeny of Paenibacillus.</title>
        <authorList>
            <person name="Narsing Rao M.P."/>
        </authorList>
    </citation>
    <scope>NUCLEOTIDE SEQUENCE [LARGE SCALE GENOMIC DNA]</scope>
    <source>
        <strain evidence="2 3">KCTC 33185</strain>
    </source>
</reference>
<sequence length="439" mass="49009">MGKNKVVPLVLLSSVLLAACGTGSNSGANEGEKSAPKTEVKKDPYTMLIYAAGVSKEEFDKRFRATLEKKFPHITFNYQTSGTGNNITDLVTRGEIPDIIRTDIPTLRSGYLDLNLGVDLTPYVTKYKYDLNRFNPVFINEIKDYTRDGKLYGLPVPPFFPNVLYYNKDLFDKFGVPYPKDGMTWDEVYELSKKMTRMDGGKQIRGFSANLTGMLRDNPFSQAILDSEKDGLTDTDKWSKVFSNLKRFYEVTGNEYPKTAADDMNMFGKGEAALSANLHSVYLVIPPEINWDIVSLPTMEGAPKRVSQRGPAYWALTETGKHKDEAFEVVMQMLTDEVQMEDSKQGIPTTLNNKDIQNALGTGHSLYKTKNMKAVSFYPPTDPTPKRKPGLVDVPLSSQQSAVSAAFLDYVSGKADLNTSLRQLDEKLKGLVEAEKSKK</sequence>
<evidence type="ECO:0000256" key="1">
    <source>
        <dbReference type="SAM" id="SignalP"/>
    </source>
</evidence>
<organism evidence="2 3">
    <name type="scientific">Paenibacillus hemerocallicola</name>
    <dbReference type="NCBI Taxonomy" id="1172614"/>
    <lineage>
        <taxon>Bacteria</taxon>
        <taxon>Bacillati</taxon>
        <taxon>Bacillota</taxon>
        <taxon>Bacilli</taxon>
        <taxon>Bacillales</taxon>
        <taxon>Paenibacillaceae</taxon>
        <taxon>Paenibacillus</taxon>
    </lineage>
</organism>
<dbReference type="PANTHER" id="PTHR43649">
    <property type="entry name" value="ARABINOSE-BINDING PROTEIN-RELATED"/>
    <property type="match status" value="1"/>
</dbReference>
<dbReference type="Proteomes" id="UP000307943">
    <property type="component" value="Unassembled WGS sequence"/>
</dbReference>
<gene>
    <name evidence="2" type="ORF">FE784_26455</name>
</gene>
<evidence type="ECO:0000313" key="3">
    <source>
        <dbReference type="Proteomes" id="UP000307943"/>
    </source>
</evidence>
<dbReference type="Pfam" id="PF01547">
    <property type="entry name" value="SBP_bac_1"/>
    <property type="match status" value="1"/>
</dbReference>
<feature type="chain" id="PRO_5039300177" evidence="1">
    <location>
        <begin position="19"/>
        <end position="439"/>
    </location>
</feature>
<dbReference type="AlphaFoldDB" id="A0A5C4T397"/>
<dbReference type="InterPro" id="IPR050490">
    <property type="entry name" value="Bact_solute-bd_prot1"/>
</dbReference>
<proteinExistence type="predicted"/>
<dbReference type="PROSITE" id="PS51257">
    <property type="entry name" value="PROKAR_LIPOPROTEIN"/>
    <property type="match status" value="1"/>
</dbReference>
<accession>A0A5C4T397</accession>
<keyword evidence="3" id="KW-1185">Reference proteome</keyword>
<name>A0A5C4T397_9BACL</name>
<protein>
    <submittedName>
        <fullName evidence="2">Extracellular solute-binding protein</fullName>
    </submittedName>
</protein>
<feature type="signal peptide" evidence="1">
    <location>
        <begin position="1"/>
        <end position="18"/>
    </location>
</feature>
<dbReference type="OrthoDB" id="2511699at2"/>